<dbReference type="PANTHER" id="PTHR11932">
    <property type="entry name" value="CULLIN"/>
    <property type="match status" value="1"/>
</dbReference>
<sequence length="439" mass="50262">MSDSSRRGTVNQKDAKQRQLLRSQSPSSEYSTHWYAIERALEQIHNKPTVEENFETTYRRIWKVVLIRRADKLFADIKQWHEERLRATWFKQMTKLAEAGDHRLGSQVSFFQGFLEVWESYCQAISVLPALLSYLERSTERSLLNECMKVFLTSITASDPSSESVLHTLTLLTFSHEYVEPFQSSYPTVRVHDAAGSCFRVIDGLCEVAEKDGQQRLRDLISKGYLERVRGYYETSAKTLTSQSSVAEYCFTVGRWLLEEECRCHTILPRHMDEDLKTLVIGVALEPPLCKKIREDTQSVFALLDDGNTRDIGRVHRTGRLTRGGSEALNEAMEEWLDAAAQAALGSDAKPEETLLNLIRFDIKAQNIHLEALDSDSDIKRTMDKIFGHEIRIWCGSNDGFAPRKTFEAGSIVLAGDTTETQMIRERAQFYYESITQME</sequence>
<dbReference type="InterPro" id="IPR045093">
    <property type="entry name" value="Cullin"/>
</dbReference>
<keyword evidence="5" id="KW-1185">Reference proteome</keyword>
<dbReference type="OrthoDB" id="5237022at2759"/>
<reference evidence="4 5" key="1">
    <citation type="submission" date="2014-02" db="EMBL/GenBank/DDBJ databases">
        <title>The genome sequence of Colletotrichum salicis CBS 607.94.</title>
        <authorList>
            <person name="Baroncelli R."/>
            <person name="Thon M.R."/>
        </authorList>
    </citation>
    <scope>NUCLEOTIDE SEQUENCE [LARGE SCALE GENOMIC DNA]</scope>
    <source>
        <strain evidence="4 5">CBS 607.94</strain>
    </source>
</reference>
<name>A0A135S3P6_9PEZI</name>
<dbReference type="SUPFAM" id="SSF74788">
    <property type="entry name" value="Cullin repeat-like"/>
    <property type="match status" value="1"/>
</dbReference>
<evidence type="ECO:0000313" key="4">
    <source>
        <dbReference type="EMBL" id="KXH30481.1"/>
    </source>
</evidence>
<evidence type="ECO:0000313" key="5">
    <source>
        <dbReference type="Proteomes" id="UP000070121"/>
    </source>
</evidence>
<organism evidence="4 5">
    <name type="scientific">Colletotrichum salicis</name>
    <dbReference type="NCBI Taxonomy" id="1209931"/>
    <lineage>
        <taxon>Eukaryota</taxon>
        <taxon>Fungi</taxon>
        <taxon>Dikarya</taxon>
        <taxon>Ascomycota</taxon>
        <taxon>Pezizomycotina</taxon>
        <taxon>Sordariomycetes</taxon>
        <taxon>Hypocreomycetidae</taxon>
        <taxon>Glomerellales</taxon>
        <taxon>Glomerellaceae</taxon>
        <taxon>Colletotrichum</taxon>
        <taxon>Colletotrichum acutatum species complex</taxon>
    </lineage>
</organism>
<dbReference type="InterPro" id="IPR001373">
    <property type="entry name" value="Cullin_N"/>
</dbReference>
<dbReference type="InterPro" id="IPR016159">
    <property type="entry name" value="Cullin_repeat-like_dom_sf"/>
</dbReference>
<dbReference type="Pfam" id="PF00888">
    <property type="entry name" value="Cullin"/>
    <property type="match status" value="1"/>
</dbReference>
<feature type="domain" description="Cullin N-terminal" evidence="3">
    <location>
        <begin position="34"/>
        <end position="390"/>
    </location>
</feature>
<evidence type="ECO:0000256" key="2">
    <source>
        <dbReference type="SAM" id="MobiDB-lite"/>
    </source>
</evidence>
<dbReference type="EMBL" id="JFFI01002554">
    <property type="protein sequence ID" value="KXH30481.1"/>
    <property type="molecule type" value="Genomic_DNA"/>
</dbReference>
<dbReference type="Gene3D" id="1.20.1310.10">
    <property type="entry name" value="Cullin Repeats"/>
    <property type="match status" value="2"/>
</dbReference>
<evidence type="ECO:0000259" key="3">
    <source>
        <dbReference type="Pfam" id="PF00888"/>
    </source>
</evidence>
<evidence type="ECO:0000256" key="1">
    <source>
        <dbReference type="ARBA" id="ARBA00006019"/>
    </source>
</evidence>
<protein>
    <submittedName>
        <fullName evidence="4">Cullin-3</fullName>
    </submittedName>
</protein>
<gene>
    <name evidence="4" type="ORF">CSAL01_00709</name>
</gene>
<dbReference type="Proteomes" id="UP000070121">
    <property type="component" value="Unassembled WGS sequence"/>
</dbReference>
<dbReference type="GO" id="GO:0031625">
    <property type="term" value="F:ubiquitin protein ligase binding"/>
    <property type="evidence" value="ECO:0007669"/>
    <property type="project" value="InterPro"/>
</dbReference>
<comment type="caution">
    <text evidence="4">The sequence shown here is derived from an EMBL/GenBank/DDBJ whole genome shotgun (WGS) entry which is preliminary data.</text>
</comment>
<proteinExistence type="inferred from homology"/>
<dbReference type="GO" id="GO:0006511">
    <property type="term" value="P:ubiquitin-dependent protein catabolic process"/>
    <property type="evidence" value="ECO:0007669"/>
    <property type="project" value="InterPro"/>
</dbReference>
<feature type="region of interest" description="Disordered" evidence="2">
    <location>
        <begin position="1"/>
        <end position="26"/>
    </location>
</feature>
<dbReference type="STRING" id="1209931.A0A135S3P6"/>
<accession>A0A135S3P6</accession>
<dbReference type="AlphaFoldDB" id="A0A135S3P6"/>
<comment type="similarity">
    <text evidence="1">Belongs to the cullin family.</text>
</comment>